<proteinExistence type="predicted"/>
<feature type="transmembrane region" description="Helical" evidence="6">
    <location>
        <begin position="165"/>
        <end position="182"/>
    </location>
</feature>
<dbReference type="InterPro" id="IPR019196">
    <property type="entry name" value="ABC_transp_unknown"/>
</dbReference>
<evidence type="ECO:0000256" key="6">
    <source>
        <dbReference type="SAM" id="Phobius"/>
    </source>
</evidence>
<evidence type="ECO:0000313" key="10">
    <source>
        <dbReference type="Proteomes" id="UP000474296"/>
    </source>
</evidence>
<reference evidence="9 10" key="1">
    <citation type="submission" date="2020-01" db="EMBL/GenBank/DDBJ databases">
        <title>Spongiivirga citrea KCTC 32990T.</title>
        <authorList>
            <person name="Wang G."/>
        </authorList>
    </citation>
    <scope>NUCLEOTIDE SEQUENCE [LARGE SCALE GENOMIC DNA]</scope>
    <source>
        <strain evidence="9 10">KCTC 32990</strain>
    </source>
</reference>
<dbReference type="EMBL" id="JAABOQ010000004">
    <property type="protein sequence ID" value="NER17502.1"/>
    <property type="molecule type" value="Genomic_DNA"/>
</dbReference>
<dbReference type="PANTHER" id="PTHR30294:SF29">
    <property type="entry name" value="MULTIDRUG ABC TRANSPORTER PERMEASE YBHS-RELATED"/>
    <property type="match status" value="1"/>
</dbReference>
<feature type="transmembrane region" description="Helical" evidence="6">
    <location>
        <begin position="12"/>
        <end position="36"/>
    </location>
</feature>
<dbReference type="RefSeq" id="WP_164032089.1">
    <property type="nucleotide sequence ID" value="NZ_JAABOQ010000004.1"/>
</dbReference>
<dbReference type="Proteomes" id="UP000474296">
    <property type="component" value="Unassembled WGS sequence"/>
</dbReference>
<feature type="transmembrane region" description="Helical" evidence="6">
    <location>
        <begin position="763"/>
        <end position="785"/>
    </location>
</feature>
<feature type="domain" description="DUF7088" evidence="8">
    <location>
        <begin position="272"/>
        <end position="378"/>
    </location>
</feature>
<keyword evidence="4 6" id="KW-1133">Transmembrane helix</keyword>
<name>A0A6M0CIZ1_9FLAO</name>
<accession>A0A6M0CIZ1</accession>
<dbReference type="NCBIfam" id="TIGR03518">
    <property type="entry name" value="ABC_perm_GldF"/>
    <property type="match status" value="1"/>
</dbReference>
<feature type="domain" description="ABC-type uncharacterised transport system" evidence="7">
    <location>
        <begin position="425"/>
        <end position="728"/>
    </location>
</feature>
<evidence type="ECO:0000313" key="9">
    <source>
        <dbReference type="EMBL" id="NER17502.1"/>
    </source>
</evidence>
<protein>
    <submittedName>
        <fullName evidence="9">Gliding motility-associated ABC transporter substrate-binding protein GldG</fullName>
    </submittedName>
</protein>
<keyword evidence="2" id="KW-1003">Cell membrane</keyword>
<comment type="caution">
    <text evidence="9">The sequence shown here is derived from an EMBL/GenBank/DDBJ whole genome shotgun (WGS) entry which is preliminary data.</text>
</comment>
<dbReference type="PANTHER" id="PTHR30294">
    <property type="entry name" value="MEMBRANE COMPONENT OF ABC TRANSPORTER YHHJ-RELATED"/>
    <property type="match status" value="1"/>
</dbReference>
<evidence type="ECO:0000259" key="8">
    <source>
        <dbReference type="Pfam" id="PF23357"/>
    </source>
</evidence>
<dbReference type="AlphaFoldDB" id="A0A6M0CIZ1"/>
<dbReference type="Pfam" id="PF12679">
    <property type="entry name" value="ABC2_membrane_2"/>
    <property type="match status" value="1"/>
</dbReference>
<evidence type="ECO:0000256" key="4">
    <source>
        <dbReference type="ARBA" id="ARBA00022989"/>
    </source>
</evidence>
<dbReference type="GO" id="GO:0005886">
    <property type="term" value="C:plasma membrane"/>
    <property type="evidence" value="ECO:0007669"/>
    <property type="project" value="UniProtKB-SubCell"/>
</dbReference>
<dbReference type="Pfam" id="PF23357">
    <property type="entry name" value="DUF7088"/>
    <property type="match status" value="1"/>
</dbReference>
<feature type="transmembrane region" description="Helical" evidence="6">
    <location>
        <begin position="56"/>
        <end position="74"/>
    </location>
</feature>
<organism evidence="9 10">
    <name type="scientific">Spongiivirga citrea</name>
    <dbReference type="NCBI Taxonomy" id="1481457"/>
    <lineage>
        <taxon>Bacteria</taxon>
        <taxon>Pseudomonadati</taxon>
        <taxon>Bacteroidota</taxon>
        <taxon>Flavobacteriia</taxon>
        <taxon>Flavobacteriales</taxon>
        <taxon>Flavobacteriaceae</taxon>
        <taxon>Spongiivirga</taxon>
    </lineage>
</organism>
<sequence length="791" mass="88635">MISILKKEISSFFSSPIGYLVIAIFLLVTGLFLWIFNGEFNILNSGFADLSGFFRLAPWVLLFLIPAICMRSFSEEKKQGTLDLLLIKPIGRFKIVLAKYLAAFFLTLLALIPSLLYVLTISKLGNPEGSFDSGSVLGSYIGLILVASVYTAIGSFASAITQNQIIAFVSGVFICFLFYLGFEGIAGFELFGSADLLVENFGINSHYESMGRGVVSIADICYFIGLTLLFLIATQLLLDQKIDAKKYALPIVVLGFLVGLGFTANKRFDLTEDDRYTLSEASIATIDNASSPVFIDVFLKGDFPSEFKRLQQETKQLLTEFKNNNSNIQFNFINPFEEEENTDAVTQQLVQLGLTPANVTVTENGKTSQELIVPWAMANYQNRTVRIPLMKNKLGADQEQRVANSIQQLEYAFADGFSRLVNPKKRKIAILKGNGELEDKYLIDFLSTLKESYFIAPFDLDSLYDQPGRILKNLDRFDLAIVAKPTDAFSDKEKLILDQFIMKGKSSLWLLDAVNMETDSLRQNGEALAFNRDLNLNDMLFKYGVRINPVLVNDLYSAPITLAQGQGNNARFVPVKWFYSPLADAANNHPISNNINLVKFDFANQIDTLKNNITKTILLQSSAATKTVGTPQLISLDIVQQEPNLKSYTAGHIPLAVLLEGKFTSVYKNRIKPFKMDSIVEDGKAGKMIVVADGDVIKNQFQQGRPLELGFDRWTGQQYGNKEFLLNSVNYLLNDDGLINIRSKEIKIAFLDQQKVVEERTKWQAINLVVPLIVLGLFGFVFNLFRRKKYR</sequence>
<dbReference type="InterPro" id="IPR019860">
    <property type="entry name" value="Motility-assoc_ABC_perm_GldF"/>
</dbReference>
<evidence type="ECO:0000256" key="1">
    <source>
        <dbReference type="ARBA" id="ARBA00004651"/>
    </source>
</evidence>
<feature type="transmembrane region" description="Helical" evidence="6">
    <location>
        <begin position="247"/>
        <end position="264"/>
    </location>
</feature>
<feature type="transmembrane region" description="Helical" evidence="6">
    <location>
        <begin position="139"/>
        <end position="158"/>
    </location>
</feature>
<dbReference type="Pfam" id="PF09822">
    <property type="entry name" value="ABC_transp_aux"/>
    <property type="match status" value="1"/>
</dbReference>
<keyword evidence="3 6" id="KW-0812">Transmembrane</keyword>
<dbReference type="InterPro" id="IPR055396">
    <property type="entry name" value="DUF7088"/>
</dbReference>
<evidence type="ECO:0000259" key="7">
    <source>
        <dbReference type="Pfam" id="PF09822"/>
    </source>
</evidence>
<keyword evidence="10" id="KW-1185">Reference proteome</keyword>
<dbReference type="InterPro" id="IPR051449">
    <property type="entry name" value="ABC-2_transporter_component"/>
</dbReference>
<evidence type="ECO:0000256" key="5">
    <source>
        <dbReference type="ARBA" id="ARBA00023136"/>
    </source>
</evidence>
<evidence type="ECO:0000256" key="2">
    <source>
        <dbReference type="ARBA" id="ARBA00022475"/>
    </source>
</evidence>
<dbReference type="InterPro" id="IPR019863">
    <property type="entry name" value="Motility-assoc_ABC-rel_GldG"/>
</dbReference>
<feature type="transmembrane region" description="Helical" evidence="6">
    <location>
        <begin position="214"/>
        <end position="238"/>
    </location>
</feature>
<keyword evidence="5 6" id="KW-0472">Membrane</keyword>
<evidence type="ECO:0000256" key="3">
    <source>
        <dbReference type="ARBA" id="ARBA00022692"/>
    </source>
</evidence>
<comment type="subcellular location">
    <subcellularLocation>
        <location evidence="1">Cell membrane</location>
        <topology evidence="1">Multi-pass membrane protein</topology>
    </subcellularLocation>
</comment>
<gene>
    <name evidence="9" type="primary">gldG</name>
    <name evidence="9" type="ORF">GWK10_09790</name>
</gene>
<dbReference type="GO" id="GO:0140359">
    <property type="term" value="F:ABC-type transporter activity"/>
    <property type="evidence" value="ECO:0007669"/>
    <property type="project" value="InterPro"/>
</dbReference>
<feature type="transmembrane region" description="Helical" evidence="6">
    <location>
        <begin position="95"/>
        <end position="119"/>
    </location>
</feature>
<dbReference type="NCBIfam" id="TIGR03521">
    <property type="entry name" value="GldG"/>
    <property type="match status" value="1"/>
</dbReference>